<organism evidence="2 3">
    <name type="scientific">Allacma fusca</name>
    <dbReference type="NCBI Taxonomy" id="39272"/>
    <lineage>
        <taxon>Eukaryota</taxon>
        <taxon>Metazoa</taxon>
        <taxon>Ecdysozoa</taxon>
        <taxon>Arthropoda</taxon>
        <taxon>Hexapoda</taxon>
        <taxon>Collembola</taxon>
        <taxon>Symphypleona</taxon>
        <taxon>Sminthuridae</taxon>
        <taxon>Allacma</taxon>
    </lineage>
</organism>
<dbReference type="EMBL" id="CAJVCH010526828">
    <property type="protein sequence ID" value="CAG7822583.1"/>
    <property type="molecule type" value="Genomic_DNA"/>
</dbReference>
<dbReference type="InterPro" id="IPR001910">
    <property type="entry name" value="Inosine/uridine_hydrolase_dom"/>
</dbReference>
<dbReference type="Proteomes" id="UP000708208">
    <property type="component" value="Unassembled WGS sequence"/>
</dbReference>
<accession>A0A8J2PGL0</accession>
<dbReference type="AlphaFoldDB" id="A0A8J2PGL0"/>
<dbReference type="InterPro" id="IPR052775">
    <property type="entry name" value="IUN_hydrolase"/>
</dbReference>
<dbReference type="Pfam" id="PF01156">
    <property type="entry name" value="IU_nuc_hydro"/>
    <property type="match status" value="1"/>
</dbReference>
<gene>
    <name evidence="2" type="ORF">AFUS01_LOCUS32846</name>
</gene>
<reference evidence="2" key="1">
    <citation type="submission" date="2021-06" db="EMBL/GenBank/DDBJ databases">
        <authorList>
            <person name="Hodson N. C."/>
            <person name="Mongue J. A."/>
            <person name="Jaron S. K."/>
        </authorList>
    </citation>
    <scope>NUCLEOTIDE SEQUENCE</scope>
</reference>
<dbReference type="PANTHER" id="PTHR46190:SF1">
    <property type="entry name" value="SI:CH211-201H21.5"/>
    <property type="match status" value="1"/>
</dbReference>
<protein>
    <recommendedName>
        <fullName evidence="1">Inosine/uridine-preferring nucleoside hydrolase domain-containing protein</fullName>
    </recommendedName>
</protein>
<keyword evidence="3" id="KW-1185">Reference proteome</keyword>
<dbReference type="PANTHER" id="PTHR46190">
    <property type="entry name" value="SI:CH211-201H21.5-RELATED"/>
    <property type="match status" value="1"/>
</dbReference>
<comment type="caution">
    <text evidence="2">The sequence shown here is derived from an EMBL/GenBank/DDBJ whole genome shotgun (WGS) entry which is preliminary data.</text>
</comment>
<dbReference type="OrthoDB" id="432381at2759"/>
<name>A0A8J2PGL0_9HEXA</name>
<evidence type="ECO:0000259" key="1">
    <source>
        <dbReference type="Pfam" id="PF01156"/>
    </source>
</evidence>
<evidence type="ECO:0000313" key="2">
    <source>
        <dbReference type="EMBL" id="CAG7822583.1"/>
    </source>
</evidence>
<proteinExistence type="predicted"/>
<sequence length="307" mass="33412">MERLVVIDTDAGVDDASAIFLVLAAHKNSAANLKIVGITCVNGNTNLDNVCKNVTRILNTSDANEIPIFRGSETGMVVPYERGPSYHGSDGFGDANLPIIEAEIKEENAILALIRLAKTFSGQLSILALGPLTNIALAARLDPSFSKHIKEICLMGGNTQPVADPTFNFKADPEAAYVTLSCFPCPITVVPYETCKRQNLKEFRVKELASLSSPEILLLNQIEGDGLKKDVWSPCDLLTAAIFIDPKLISDSRKLLVSADLVGYRGQMIINLSHPRTNVTVVDDIDVELYEQMLYWGFGGILKDCIS</sequence>
<feature type="domain" description="Inosine/uridine-preferring nucleoside hydrolase" evidence="1">
    <location>
        <begin position="5"/>
        <end position="290"/>
    </location>
</feature>
<dbReference type="GO" id="GO:0016799">
    <property type="term" value="F:hydrolase activity, hydrolyzing N-glycosyl compounds"/>
    <property type="evidence" value="ECO:0007669"/>
    <property type="project" value="InterPro"/>
</dbReference>
<evidence type="ECO:0000313" key="3">
    <source>
        <dbReference type="Proteomes" id="UP000708208"/>
    </source>
</evidence>